<feature type="domain" description="SGNH hydrolase-type esterase N-terminal" evidence="3">
    <location>
        <begin position="32"/>
        <end position="181"/>
    </location>
</feature>
<evidence type="ECO:0000313" key="5">
    <source>
        <dbReference type="Proteomes" id="UP000588604"/>
    </source>
</evidence>
<reference evidence="4 5" key="1">
    <citation type="submission" date="2020-08" db="EMBL/GenBank/DDBJ databases">
        <title>Genomic Encyclopedia of Type Strains, Phase IV (KMG-IV): sequencing the most valuable type-strain genomes for metagenomic binning, comparative biology and taxonomic classification.</title>
        <authorList>
            <person name="Goeker M."/>
        </authorList>
    </citation>
    <scope>NUCLEOTIDE SEQUENCE [LARGE SCALE GENOMIC DNA]</scope>
    <source>
        <strain evidence="4 5">DSM 102044</strain>
    </source>
</reference>
<keyword evidence="5" id="KW-1185">Reference proteome</keyword>
<dbReference type="RefSeq" id="WP_184493461.1">
    <property type="nucleotide sequence ID" value="NZ_JACIJO010000001.1"/>
</dbReference>
<dbReference type="InterPro" id="IPR051532">
    <property type="entry name" value="Ester_Hydrolysis_Enzymes"/>
</dbReference>
<dbReference type="AlphaFoldDB" id="A0A841MRP8"/>
<dbReference type="PANTHER" id="PTHR30383">
    <property type="entry name" value="THIOESTERASE 1/PROTEASE 1/LYSOPHOSPHOLIPASE L1"/>
    <property type="match status" value="1"/>
</dbReference>
<evidence type="ECO:0000259" key="1">
    <source>
        <dbReference type="Pfam" id="PF13472"/>
    </source>
</evidence>
<dbReference type="InterPro" id="IPR013830">
    <property type="entry name" value="SGNH_hydro"/>
</dbReference>
<dbReference type="Gene3D" id="3.40.50.1110">
    <property type="entry name" value="SGNH hydrolase"/>
    <property type="match status" value="2"/>
</dbReference>
<dbReference type="SUPFAM" id="SSF52266">
    <property type="entry name" value="SGNH hydrolase"/>
    <property type="match status" value="2"/>
</dbReference>
<dbReference type="Pfam" id="PF13472">
    <property type="entry name" value="Lipase_GDSL_2"/>
    <property type="match status" value="1"/>
</dbReference>
<dbReference type="InterPro" id="IPR036514">
    <property type="entry name" value="SGNH_hydro_sf"/>
</dbReference>
<dbReference type="Pfam" id="PF14607">
    <property type="entry name" value="GxDLY"/>
    <property type="match status" value="1"/>
</dbReference>
<proteinExistence type="predicted"/>
<dbReference type="GO" id="GO:0004622">
    <property type="term" value="F:phosphatidylcholine lysophospholipase activity"/>
    <property type="evidence" value="ECO:0007669"/>
    <property type="project" value="TreeGrafter"/>
</dbReference>
<gene>
    <name evidence="4" type="ORF">FHS59_000903</name>
</gene>
<evidence type="ECO:0000259" key="3">
    <source>
        <dbReference type="Pfam" id="PF14607"/>
    </source>
</evidence>
<evidence type="ECO:0000313" key="4">
    <source>
        <dbReference type="EMBL" id="MBB6325288.1"/>
    </source>
</evidence>
<feature type="domain" description="SGNH hydrolase-type esterase" evidence="2">
    <location>
        <begin position="192"/>
        <end position="369"/>
    </location>
</feature>
<organism evidence="4 5">
    <name type="scientific">Algoriphagus iocasae</name>
    <dbReference type="NCBI Taxonomy" id="1836499"/>
    <lineage>
        <taxon>Bacteria</taxon>
        <taxon>Pseudomonadati</taxon>
        <taxon>Bacteroidota</taxon>
        <taxon>Cytophagia</taxon>
        <taxon>Cytophagales</taxon>
        <taxon>Cyclobacteriaceae</taxon>
        <taxon>Algoriphagus</taxon>
    </lineage>
</organism>
<comment type="caution">
    <text evidence="4">The sequence shown here is derived from an EMBL/GenBank/DDBJ whole genome shotgun (WGS) entry which is preliminary data.</text>
</comment>
<dbReference type="InterPro" id="IPR032740">
    <property type="entry name" value="GxDLY"/>
</dbReference>
<dbReference type="PANTHER" id="PTHR30383:SF5">
    <property type="entry name" value="SGNH HYDROLASE-TYPE ESTERASE DOMAIN-CONTAINING PROTEIN"/>
    <property type="match status" value="1"/>
</dbReference>
<name>A0A841MRP8_9BACT</name>
<protein>
    <submittedName>
        <fullName evidence="4">Lysophospholipase L1-like esterase/nitrogen regulatory protein PII-like uncharacterized protein</fullName>
    </submittedName>
</protein>
<feature type="domain" description="SGNH hydrolase-type esterase" evidence="1">
    <location>
        <begin position="417"/>
        <end position="582"/>
    </location>
</feature>
<accession>A0A841MRP8</accession>
<dbReference type="EMBL" id="JACIJO010000001">
    <property type="protein sequence ID" value="MBB6325288.1"/>
    <property type="molecule type" value="Genomic_DNA"/>
</dbReference>
<evidence type="ECO:0000259" key="2">
    <source>
        <dbReference type="Pfam" id="PF14606"/>
    </source>
</evidence>
<dbReference type="Proteomes" id="UP000588604">
    <property type="component" value="Unassembled WGS sequence"/>
</dbReference>
<dbReference type="Pfam" id="PF14606">
    <property type="entry name" value="Lipase_GDSL_3"/>
    <property type="match status" value="1"/>
</dbReference>
<dbReference type="Gene3D" id="2.60.120.260">
    <property type="entry name" value="Galactose-binding domain-like"/>
    <property type="match status" value="1"/>
</dbReference>
<sequence>MKYSQINLRIFSVFIFLLVFDFHSFAQQEGKITWWNPSQSEFPVISGQAWASEVPSIYHRLPARAEDEVRDAVWNLSKQSAGLSIRFWSNADSIQVRYKVTRGIAMPHMPATGVSGLDLYSKSYDGEWLRAWGKYSIKEDSEYIFIINDESPKYAKFGREYQLFLPLYNEVSNLEIGVGEEFFFEVLPVRKEKPIVAYGTSICQGACATRPGMAWTNILERKLERPVLNLGFSGNGKMEPEVLELLTEIDAKVYILDCLPNLSPDRDDIYNLTINAVRQLKSKRPDVPIILTEHVGYADAFVNIKNDDLVKRLNEQYKKAFLQLKNEGVTGIYLLEKEELGLGFDSFVDIIHPNDIGMEEYAAAYEALILEVLNQEKGDISTTISTSQSRDIAVYKWEERHQEILKMNHDDPPKILLFGNSIVNFWGGEPKIKTVNGPNSWNDMLKPAGVRNFGYGWDRIENVLWRIYHDELDGFEANQIILMIGTNNFQINTQEEIILGLKNLIQEIKERQPSSEIVMVGLLPRRGLEKEVSQINLEISQMADLANCAYLEVGKGLLSPDGVLNESLFSDGLHPNEAGYQVIAKELVPILHN</sequence>